<name>A0A1Q9E817_SYMMI</name>
<dbReference type="Proteomes" id="UP000186817">
    <property type="component" value="Unassembled WGS sequence"/>
</dbReference>
<sequence>MHALDADFDQAAPVVLLLVCQGLESQACAALRAFARARLILEVLPAGGVDGEASVGKILASVPPGTGEWVPL</sequence>
<organism evidence="1 2">
    <name type="scientific">Symbiodinium microadriaticum</name>
    <name type="common">Dinoflagellate</name>
    <name type="synonym">Zooxanthella microadriatica</name>
    <dbReference type="NCBI Taxonomy" id="2951"/>
    <lineage>
        <taxon>Eukaryota</taxon>
        <taxon>Sar</taxon>
        <taxon>Alveolata</taxon>
        <taxon>Dinophyceae</taxon>
        <taxon>Suessiales</taxon>
        <taxon>Symbiodiniaceae</taxon>
        <taxon>Symbiodinium</taxon>
    </lineage>
</organism>
<comment type="caution">
    <text evidence="1">The sequence shown here is derived from an EMBL/GenBank/DDBJ whole genome shotgun (WGS) entry which is preliminary data.</text>
</comment>
<reference evidence="1 2" key="1">
    <citation type="submission" date="2016-02" db="EMBL/GenBank/DDBJ databases">
        <title>Genome analysis of coral dinoflagellate symbionts highlights evolutionary adaptations to a symbiotic lifestyle.</title>
        <authorList>
            <person name="Aranda M."/>
            <person name="Li Y."/>
            <person name="Liew Y.J."/>
            <person name="Baumgarten S."/>
            <person name="Simakov O."/>
            <person name="Wilson M."/>
            <person name="Piel J."/>
            <person name="Ashoor H."/>
            <person name="Bougouffa S."/>
            <person name="Bajic V.B."/>
            <person name="Ryu T."/>
            <person name="Ravasi T."/>
            <person name="Bayer T."/>
            <person name="Micklem G."/>
            <person name="Kim H."/>
            <person name="Bhak J."/>
            <person name="Lajeunesse T.C."/>
            <person name="Voolstra C.R."/>
        </authorList>
    </citation>
    <scope>NUCLEOTIDE SEQUENCE [LARGE SCALE GENOMIC DNA]</scope>
    <source>
        <strain evidence="1 2">CCMP2467</strain>
    </source>
</reference>
<dbReference type="AlphaFoldDB" id="A0A1Q9E817"/>
<evidence type="ECO:0000313" key="2">
    <source>
        <dbReference type="Proteomes" id="UP000186817"/>
    </source>
</evidence>
<keyword evidence="2" id="KW-1185">Reference proteome</keyword>
<evidence type="ECO:0000313" key="1">
    <source>
        <dbReference type="EMBL" id="OLQ03551.1"/>
    </source>
</evidence>
<dbReference type="EMBL" id="LSRX01000233">
    <property type="protein sequence ID" value="OLQ03551.1"/>
    <property type="molecule type" value="Genomic_DNA"/>
</dbReference>
<accession>A0A1Q9E817</accession>
<proteinExistence type="predicted"/>
<protein>
    <submittedName>
        <fullName evidence="1">Uncharacterized protein</fullName>
    </submittedName>
</protein>
<gene>
    <name evidence="1" type="ORF">AK812_SmicGene13485</name>
</gene>